<dbReference type="CDD" id="cd22969">
    <property type="entry name" value="DD_IQCK"/>
    <property type="match status" value="1"/>
</dbReference>
<dbReference type="PANTHER" id="PTHR34927:SF1">
    <property type="entry name" value="IQ DOMAIN-CONTAINING PROTEIN K"/>
    <property type="match status" value="1"/>
</dbReference>
<evidence type="ECO:0000313" key="2">
    <source>
        <dbReference type="EMBL" id="CEK65408.1"/>
    </source>
</evidence>
<protein>
    <recommendedName>
        <fullName evidence="3">IQ domain-containing protein K</fullName>
    </recommendedName>
</protein>
<dbReference type="CDD" id="cd23767">
    <property type="entry name" value="IQCD"/>
    <property type="match status" value="1"/>
</dbReference>
<gene>
    <name evidence="2" type="primary">ORF54926</name>
</gene>
<dbReference type="Gene3D" id="1.20.5.190">
    <property type="match status" value="1"/>
</dbReference>
<feature type="compositionally biased region" description="Basic and acidic residues" evidence="1">
    <location>
        <begin position="268"/>
        <end position="280"/>
    </location>
</feature>
<accession>A0A0B6ZA78</accession>
<dbReference type="PANTHER" id="PTHR34927">
    <property type="entry name" value="IQ DOMAIN-CONTAINING PROTEIN K"/>
    <property type="match status" value="1"/>
</dbReference>
<evidence type="ECO:0000256" key="1">
    <source>
        <dbReference type="SAM" id="MobiDB-lite"/>
    </source>
</evidence>
<dbReference type="InterPro" id="IPR000048">
    <property type="entry name" value="IQ_motif_EF-hand-BS"/>
</dbReference>
<dbReference type="SMART" id="SM00015">
    <property type="entry name" value="IQ"/>
    <property type="match status" value="1"/>
</dbReference>
<proteinExistence type="predicted"/>
<dbReference type="AlphaFoldDB" id="A0A0B6ZA78"/>
<name>A0A0B6ZA78_9EUPU</name>
<organism evidence="2">
    <name type="scientific">Arion vulgaris</name>
    <dbReference type="NCBI Taxonomy" id="1028688"/>
    <lineage>
        <taxon>Eukaryota</taxon>
        <taxon>Metazoa</taxon>
        <taxon>Spiralia</taxon>
        <taxon>Lophotrochozoa</taxon>
        <taxon>Mollusca</taxon>
        <taxon>Gastropoda</taxon>
        <taxon>Heterobranchia</taxon>
        <taxon>Euthyneura</taxon>
        <taxon>Panpulmonata</taxon>
        <taxon>Eupulmonata</taxon>
        <taxon>Stylommatophora</taxon>
        <taxon>Helicina</taxon>
        <taxon>Arionoidea</taxon>
        <taxon>Arionidae</taxon>
        <taxon>Arion</taxon>
    </lineage>
</organism>
<reference evidence="2" key="1">
    <citation type="submission" date="2014-12" db="EMBL/GenBank/DDBJ databases">
        <title>Insight into the proteome of Arion vulgaris.</title>
        <authorList>
            <person name="Aradska J."/>
            <person name="Bulat T."/>
            <person name="Smidak R."/>
            <person name="Sarate P."/>
            <person name="Gangsoo J."/>
            <person name="Sialana F."/>
            <person name="Bilban M."/>
            <person name="Lubec G."/>
        </authorList>
    </citation>
    <scope>NUCLEOTIDE SEQUENCE</scope>
    <source>
        <tissue evidence="2">Skin</tissue>
    </source>
</reference>
<dbReference type="InterPro" id="IPR043408">
    <property type="entry name" value="IQCK"/>
</dbReference>
<evidence type="ECO:0008006" key="3">
    <source>
        <dbReference type="Google" id="ProtNLM"/>
    </source>
</evidence>
<dbReference type="Gene3D" id="1.20.890.10">
    <property type="entry name" value="cAMP-dependent protein kinase regulatory subunit, dimerization-anchoring domain"/>
    <property type="match status" value="1"/>
</dbReference>
<dbReference type="Pfam" id="PF00612">
    <property type="entry name" value="IQ"/>
    <property type="match status" value="1"/>
</dbReference>
<sequence length="280" mass="32792">MSVIVSAPESKLWEEICKEFALQRPPFDPDDDNESVTTEYDEFNPAKHNPVFYGKMYAKVDVDSDINADFDSSLSHPSCVGYSFINKPPKLDKTPAAMPPNRFTCPPAEYLNYYVFPYLLPALEEMMKQAKVEKCFERRKTKFNACDFITEYLYKNNPNAGVEDRHDVDLWEIPFIKEWLKNHSRPPLPLSLVLTDEEAATLIQSYWRGYLVRRDTEVQDLRAWQREWREDNRGIQNRISEFWNKQMPSVIRLSIESSEMMPADTESVGDRTEVSFEEMK</sequence>
<dbReference type="EMBL" id="HACG01018543">
    <property type="protein sequence ID" value="CEK65408.1"/>
    <property type="molecule type" value="Transcribed_RNA"/>
</dbReference>
<feature type="region of interest" description="Disordered" evidence="1">
    <location>
        <begin position="261"/>
        <end position="280"/>
    </location>
</feature>
<dbReference type="PROSITE" id="PS50096">
    <property type="entry name" value="IQ"/>
    <property type="match status" value="1"/>
</dbReference>